<organism evidence="2 3">
    <name type="scientific">Legionella fallonii LLAP-10</name>
    <dbReference type="NCBI Taxonomy" id="1212491"/>
    <lineage>
        <taxon>Bacteria</taxon>
        <taxon>Pseudomonadati</taxon>
        <taxon>Pseudomonadota</taxon>
        <taxon>Gammaproteobacteria</taxon>
        <taxon>Legionellales</taxon>
        <taxon>Legionellaceae</taxon>
        <taxon>Legionella</taxon>
    </lineage>
</organism>
<dbReference type="RefSeq" id="WP_331709338.1">
    <property type="nucleotide sequence ID" value="NZ_LN614827.1"/>
</dbReference>
<accession>A0A098G610</accession>
<feature type="domain" description="Capsule synthesis protein CapA" evidence="1">
    <location>
        <begin position="1"/>
        <end position="45"/>
    </location>
</feature>
<dbReference type="EMBL" id="LN614827">
    <property type="protein sequence ID" value="CEG56940.1"/>
    <property type="molecule type" value="Genomic_DNA"/>
</dbReference>
<evidence type="ECO:0000313" key="2">
    <source>
        <dbReference type="EMBL" id="CEG56940.1"/>
    </source>
</evidence>
<reference evidence="3" key="1">
    <citation type="submission" date="2014-09" db="EMBL/GenBank/DDBJ databases">
        <authorList>
            <person name="Gomez-Valero L."/>
        </authorList>
    </citation>
    <scope>NUCLEOTIDE SEQUENCE [LARGE SCALE GENOMIC DNA]</scope>
    <source>
        <strain evidence="3">ATCC700992</strain>
    </source>
</reference>
<keyword evidence="3" id="KW-1185">Reference proteome</keyword>
<proteinExistence type="predicted"/>
<protein>
    <recommendedName>
        <fullName evidence="1">Capsule synthesis protein CapA domain-containing protein</fullName>
    </recommendedName>
</protein>
<dbReference type="STRING" id="1212491.LFA_1524"/>
<dbReference type="KEGG" id="lfa:LFA_1524"/>
<name>A0A098G610_9GAMM</name>
<dbReference type="Proteomes" id="UP000032430">
    <property type="component" value="Chromosome I"/>
</dbReference>
<sequence length="56" mass="6517">MGANWVYQIPAQHQVFAHELIDTGIVHLIHGHSSHHPIGIELYKNIEKIYCFLYSF</sequence>
<dbReference type="HOGENOM" id="CLU_3008759_0_0_6"/>
<evidence type="ECO:0000259" key="1">
    <source>
        <dbReference type="Pfam" id="PF09587"/>
    </source>
</evidence>
<dbReference type="InterPro" id="IPR019079">
    <property type="entry name" value="Capsule_synth_CapA"/>
</dbReference>
<gene>
    <name evidence="2" type="ORF">LFA_1524</name>
</gene>
<dbReference type="Pfam" id="PF09587">
    <property type="entry name" value="PGA_cap"/>
    <property type="match status" value="1"/>
</dbReference>
<dbReference type="AlphaFoldDB" id="A0A098G610"/>
<evidence type="ECO:0000313" key="3">
    <source>
        <dbReference type="Proteomes" id="UP000032430"/>
    </source>
</evidence>